<protein>
    <recommendedName>
        <fullName evidence="3">DUF4242 domain-containing protein</fullName>
    </recommendedName>
</protein>
<evidence type="ECO:0000313" key="1">
    <source>
        <dbReference type="EMBL" id="AHG89174.1"/>
    </source>
</evidence>
<dbReference type="KEGG" id="gba:J421_1637"/>
<gene>
    <name evidence="1" type="ORF">J421_1637</name>
</gene>
<accession>W0RDJ0</accession>
<proteinExistence type="predicted"/>
<reference evidence="1 2" key="1">
    <citation type="journal article" date="2014" name="Genome Announc.">
        <title>Genome Sequence and Methylome of Soil Bacterium Gemmatirosa kalamazoonensis KBS708T, a Member of the Rarely Cultivated Gemmatimonadetes Phylum.</title>
        <authorList>
            <person name="Debruyn J.M."/>
            <person name="Radosevich M."/>
            <person name="Wommack K.E."/>
            <person name="Polson S.W."/>
            <person name="Hauser L.J."/>
            <person name="Fawaz M.N."/>
            <person name="Korlach J."/>
            <person name="Tsai Y.C."/>
        </authorList>
    </citation>
    <scope>NUCLEOTIDE SEQUENCE [LARGE SCALE GENOMIC DNA]</scope>
    <source>
        <strain evidence="1 2">KBS708</strain>
    </source>
</reference>
<name>W0RDJ0_9BACT</name>
<dbReference type="eggNOG" id="ENOG5032Y1F">
    <property type="taxonomic scope" value="Bacteria"/>
</dbReference>
<dbReference type="Gene3D" id="3.30.70.3090">
    <property type="entry name" value="ORF SCO4226, nickel-binding ferredoxin-like monomer"/>
    <property type="match status" value="1"/>
</dbReference>
<dbReference type="OrthoDB" id="9800027at2"/>
<dbReference type="Proteomes" id="UP000019151">
    <property type="component" value="Chromosome"/>
</dbReference>
<dbReference type="InParanoid" id="W0RDJ0"/>
<evidence type="ECO:0008006" key="3">
    <source>
        <dbReference type="Google" id="ProtNLM"/>
    </source>
</evidence>
<dbReference type="AlphaFoldDB" id="W0RDJ0"/>
<dbReference type="RefSeq" id="WP_025410687.1">
    <property type="nucleotide sequence ID" value="NZ_CP007128.1"/>
</dbReference>
<sequence>MPVYAAERDLPAITMDQLAGAQRAAIETSERSTAEGRPVRYIRSMYIPSEAHVTCLFEASNAEAVRDVNERAGIPFTRIVEAMDLTP</sequence>
<organism evidence="1 2">
    <name type="scientific">Gemmatirosa kalamazoonensis</name>
    <dbReference type="NCBI Taxonomy" id="861299"/>
    <lineage>
        <taxon>Bacteria</taxon>
        <taxon>Pseudomonadati</taxon>
        <taxon>Gemmatimonadota</taxon>
        <taxon>Gemmatimonadia</taxon>
        <taxon>Gemmatimonadales</taxon>
        <taxon>Gemmatimonadaceae</taxon>
        <taxon>Gemmatirosa</taxon>
    </lineage>
</organism>
<dbReference type="InterPro" id="IPR025336">
    <property type="entry name" value="SCO4226-like"/>
</dbReference>
<evidence type="ECO:0000313" key="2">
    <source>
        <dbReference type="Proteomes" id="UP000019151"/>
    </source>
</evidence>
<dbReference type="Pfam" id="PF14026">
    <property type="entry name" value="SCO4226-like"/>
    <property type="match status" value="1"/>
</dbReference>
<dbReference type="InterPro" id="IPR042557">
    <property type="entry name" value="SCO4226"/>
</dbReference>
<dbReference type="HOGENOM" id="CLU_167595_0_0_0"/>
<keyword evidence="2" id="KW-1185">Reference proteome</keyword>
<dbReference type="EMBL" id="CP007128">
    <property type="protein sequence ID" value="AHG89174.1"/>
    <property type="molecule type" value="Genomic_DNA"/>
</dbReference>